<name>A0A0H2MLG8_9PROT</name>
<dbReference type="Proteomes" id="UP000035444">
    <property type="component" value="Unassembled WGS sequence"/>
</dbReference>
<proteinExistence type="predicted"/>
<accession>A0A0H2MLG8</accession>
<dbReference type="EMBL" id="LAQL01000003">
    <property type="protein sequence ID" value="KLN61582.1"/>
    <property type="molecule type" value="Genomic_DNA"/>
</dbReference>
<gene>
    <name evidence="1" type="ORF">WH96_04295</name>
</gene>
<keyword evidence="2" id="KW-1185">Reference proteome</keyword>
<dbReference type="AlphaFoldDB" id="A0A0H2MLG8"/>
<dbReference type="OrthoDB" id="8480100at2"/>
<evidence type="ECO:0000313" key="2">
    <source>
        <dbReference type="Proteomes" id="UP000035444"/>
    </source>
</evidence>
<protein>
    <submittedName>
        <fullName evidence="1">Uncharacterized protein</fullName>
    </submittedName>
</protein>
<dbReference type="RefSeq" id="WP_047762917.1">
    <property type="nucleotide sequence ID" value="NZ_LAQL01000003.1"/>
</dbReference>
<sequence length="94" mass="10822">MTKENRIEEFLRTDVQFDLQWADLLIEKAQTALKDTNYKWEGSANANFICIDGTGVRLEPLHEQYTGDLFLSHDSFIVTLGSWKKKIKAGRTKS</sequence>
<evidence type="ECO:0000313" key="1">
    <source>
        <dbReference type="EMBL" id="KLN61582.1"/>
    </source>
</evidence>
<reference evidence="1 2" key="1">
    <citation type="submission" date="2015-03" db="EMBL/GenBank/DDBJ databases">
        <title>Genome Sequence of Kiloniella spongiae MEBiC09566, isolated from a marine sponge.</title>
        <authorList>
            <person name="Shao Z."/>
            <person name="Wang L."/>
            <person name="Li X."/>
        </authorList>
    </citation>
    <scope>NUCLEOTIDE SEQUENCE [LARGE SCALE GENOMIC DNA]</scope>
    <source>
        <strain evidence="1 2">MEBiC09566</strain>
    </source>
</reference>
<comment type="caution">
    <text evidence="1">The sequence shown here is derived from an EMBL/GenBank/DDBJ whole genome shotgun (WGS) entry which is preliminary data.</text>
</comment>
<organism evidence="1 2">
    <name type="scientific">Kiloniella spongiae</name>
    <dbReference type="NCBI Taxonomy" id="1489064"/>
    <lineage>
        <taxon>Bacteria</taxon>
        <taxon>Pseudomonadati</taxon>
        <taxon>Pseudomonadota</taxon>
        <taxon>Alphaproteobacteria</taxon>
        <taxon>Rhodospirillales</taxon>
        <taxon>Kiloniellaceae</taxon>
        <taxon>Kiloniella</taxon>
    </lineage>
</organism>